<dbReference type="Gene3D" id="3.40.50.150">
    <property type="entry name" value="Vaccinia Virus protein VP39"/>
    <property type="match status" value="1"/>
</dbReference>
<dbReference type="SUPFAM" id="SSF53335">
    <property type="entry name" value="S-adenosyl-L-methionine-dependent methyltransferases"/>
    <property type="match status" value="1"/>
</dbReference>
<dbReference type="AlphaFoldDB" id="M1NU13"/>
<evidence type="ECO:0000259" key="1">
    <source>
        <dbReference type="Pfam" id="PF13847"/>
    </source>
</evidence>
<dbReference type="InterPro" id="IPR053173">
    <property type="entry name" value="SAM-binding_MTase"/>
</dbReference>
<sequence>MTTQDMHTNHDLQAEVQQHAQELLGLITGAATTAMIVVGDRLGLYQALADGGLVTSQRLAESTGTRERYVREWLAQQAAAGFLRFDPADESFTLPPAWAAVLTDPALVGACLNPAGMFRDLDPLLRAFRSGEGIPWGDHDPLVFETTERFWAGQYRDHLLSEWIPALDGLSGKLTDGATVADIGTGHGAALIMLAQAFPSSRFFGFDSHGPSILTARERAAAAGVDDRVTFEIAPCHRYPGQDYDLIAFFDTLHDLGDPVGAAAFARNALAPDGSLLIVEPQAADDLAENLSNPAAPIGYAASTFMCTPNSLSQPVGLALGGQAGERRLRDVLAEAGFDTVHRIADSPFNMVLQARP</sequence>
<dbReference type="Pfam" id="PF13847">
    <property type="entry name" value="Methyltransf_31"/>
    <property type="match status" value="1"/>
</dbReference>
<dbReference type="InterPro" id="IPR036390">
    <property type="entry name" value="WH_DNA-bd_sf"/>
</dbReference>
<dbReference type="Pfam" id="PF21320">
    <property type="entry name" value="WHD_Rv2258c"/>
    <property type="match status" value="1"/>
</dbReference>
<dbReference type="InterPro" id="IPR048711">
    <property type="entry name" value="WHD_Rv2258c"/>
</dbReference>
<dbReference type="InterPro" id="IPR025714">
    <property type="entry name" value="Methyltranfer_dom"/>
</dbReference>
<feature type="domain" description="Methyltransferase" evidence="1">
    <location>
        <begin position="175"/>
        <end position="294"/>
    </location>
</feature>
<dbReference type="PATRIC" id="fig|1121362.3.peg.1981"/>
<evidence type="ECO:0000259" key="2">
    <source>
        <dbReference type="Pfam" id="PF21320"/>
    </source>
</evidence>
<dbReference type="SUPFAM" id="SSF46785">
    <property type="entry name" value="Winged helix' DNA-binding domain"/>
    <property type="match status" value="1"/>
</dbReference>
<evidence type="ECO:0000313" key="4">
    <source>
        <dbReference type="Proteomes" id="UP000011723"/>
    </source>
</evidence>
<dbReference type="Proteomes" id="UP000011723">
    <property type="component" value="Chromosome"/>
</dbReference>
<reference evidence="3 4" key="1">
    <citation type="journal article" date="2012" name="Stand. Genomic Sci.">
        <title>Genome sequence of the halotolerant bacterium Corynebacterium halotolerans type strain YIM 70093(T) (= DSM 44683(T)).</title>
        <authorList>
            <person name="Ruckert C."/>
            <person name="Albersmeier A."/>
            <person name="Al-Dilaimi A."/>
            <person name="Niehaus K."/>
            <person name="Szczepanowski R."/>
            <person name="Kalinowski J."/>
        </authorList>
    </citation>
    <scope>NUCLEOTIDE SEQUENCE [LARGE SCALE GENOMIC DNA]</scope>
    <source>
        <strain evidence="3">YIM 70093</strain>
    </source>
</reference>
<organism evidence="3 4">
    <name type="scientific">Corynebacterium halotolerans YIM 70093 = DSM 44683</name>
    <dbReference type="NCBI Taxonomy" id="1121362"/>
    <lineage>
        <taxon>Bacteria</taxon>
        <taxon>Bacillati</taxon>
        <taxon>Actinomycetota</taxon>
        <taxon>Actinomycetes</taxon>
        <taxon>Mycobacteriales</taxon>
        <taxon>Corynebacteriaceae</taxon>
        <taxon>Corynebacterium</taxon>
    </lineage>
</organism>
<dbReference type="EMBL" id="CP003697">
    <property type="protein sequence ID" value="AGF72962.1"/>
    <property type="molecule type" value="Genomic_DNA"/>
</dbReference>
<proteinExistence type="predicted"/>
<dbReference type="PANTHER" id="PTHR45128">
    <property type="entry name" value="METHYLTRANSFERASE TYPE 11"/>
    <property type="match status" value="1"/>
</dbReference>
<accession>M1NU13</accession>
<dbReference type="PANTHER" id="PTHR45128:SF2">
    <property type="entry name" value="METHYLTRANSFERASE DOMAIN-CONTAINING PROTEIN"/>
    <property type="match status" value="1"/>
</dbReference>
<protein>
    <submittedName>
        <fullName evidence="3">Uncharacterized protein</fullName>
    </submittedName>
</protein>
<dbReference type="InterPro" id="IPR036388">
    <property type="entry name" value="WH-like_DNA-bd_sf"/>
</dbReference>
<dbReference type="HOGENOM" id="CLU_063529_0_0_11"/>
<dbReference type="RefSeq" id="WP_015401381.1">
    <property type="nucleotide sequence ID" value="NC_020302.1"/>
</dbReference>
<dbReference type="eggNOG" id="COG0500">
    <property type="taxonomic scope" value="Bacteria"/>
</dbReference>
<keyword evidence="4" id="KW-1185">Reference proteome</keyword>
<dbReference type="Gene3D" id="1.10.10.10">
    <property type="entry name" value="Winged helix-like DNA-binding domain superfamily/Winged helix DNA-binding domain"/>
    <property type="match status" value="1"/>
</dbReference>
<feature type="domain" description="S-adenosylmethionine-dependent methyltransferase Rv2258c-like winged HTH" evidence="2">
    <location>
        <begin position="30"/>
        <end position="103"/>
    </location>
</feature>
<dbReference type="InterPro" id="IPR029063">
    <property type="entry name" value="SAM-dependent_MTases_sf"/>
</dbReference>
<name>M1NU13_9CORY</name>
<dbReference type="STRING" id="1121362.A605_09800"/>
<dbReference type="KEGG" id="chn:A605_09800"/>
<evidence type="ECO:0000313" key="3">
    <source>
        <dbReference type="EMBL" id="AGF72962.1"/>
    </source>
</evidence>
<gene>
    <name evidence="3" type="ORF">A605_09800</name>
</gene>